<gene>
    <name evidence="2" type="ORF">GXN74_06580</name>
</gene>
<name>A0A7X5HVG9_9FIRM</name>
<evidence type="ECO:0000313" key="2">
    <source>
        <dbReference type="EMBL" id="NDL67405.1"/>
    </source>
</evidence>
<proteinExistence type="predicted"/>
<keyword evidence="3" id="KW-1185">Reference proteome</keyword>
<organism evidence="2 3">
    <name type="scientific">Anaerotalea alkaliphila</name>
    <dbReference type="NCBI Taxonomy" id="2662126"/>
    <lineage>
        <taxon>Bacteria</taxon>
        <taxon>Bacillati</taxon>
        <taxon>Bacillota</taxon>
        <taxon>Clostridia</taxon>
        <taxon>Eubacteriales</taxon>
        <taxon>Anaerotalea</taxon>
    </lineage>
</organism>
<reference evidence="2 3" key="1">
    <citation type="submission" date="2020-01" db="EMBL/GenBank/DDBJ databases">
        <title>Anaeroalcalibacter tamaniensis gen. nov., sp. nov., moderately halophilic strictly anaerobic fermenter bacterium from mud volcano of Taman peninsula.</title>
        <authorList>
            <person name="Frolova A."/>
            <person name="Merkel A.Y."/>
            <person name="Slobodkin A.I."/>
        </authorList>
    </citation>
    <scope>NUCLEOTIDE SEQUENCE [LARGE SCALE GENOMIC DNA]</scope>
    <source>
        <strain evidence="2 3">F-3ap</strain>
    </source>
</reference>
<comment type="caution">
    <text evidence="2">The sequence shown here is derived from an EMBL/GenBank/DDBJ whole genome shotgun (WGS) entry which is preliminary data.</text>
</comment>
<accession>A0A7X5HVG9</accession>
<dbReference type="RefSeq" id="WP_162370130.1">
    <property type="nucleotide sequence ID" value="NZ_JAAEEH010000014.1"/>
</dbReference>
<protein>
    <submittedName>
        <fullName evidence="2">Uncharacterized protein</fullName>
    </submittedName>
</protein>
<dbReference type="AlphaFoldDB" id="A0A7X5HVG9"/>
<dbReference type="EMBL" id="JAAEEH010000014">
    <property type="protein sequence ID" value="NDL67405.1"/>
    <property type="molecule type" value="Genomic_DNA"/>
</dbReference>
<evidence type="ECO:0000256" key="1">
    <source>
        <dbReference type="SAM" id="Coils"/>
    </source>
</evidence>
<dbReference type="Proteomes" id="UP000461585">
    <property type="component" value="Unassembled WGS sequence"/>
</dbReference>
<evidence type="ECO:0000313" key="3">
    <source>
        <dbReference type="Proteomes" id="UP000461585"/>
    </source>
</evidence>
<feature type="coiled-coil region" evidence="1">
    <location>
        <begin position="27"/>
        <end position="64"/>
    </location>
</feature>
<keyword evidence="1" id="KW-0175">Coiled coil</keyword>
<sequence length="183" mass="20125">MDKKIAALGGIPLVLAVVLAFLLAQSNQKLESKASESDQTAKALEALQAAHGELEKEHGELKGKYQALAMEHEELLQAYAVFEEAMDSLGGDSLLDPFELQQIKRAGIQDVDQLVQDLKDHPEVIGMEAVLGGTMFFTKIVVLNDKWVFGAFEDGHVMGYGIYTWTADGASAITWEELFRQEL</sequence>